<dbReference type="Pfam" id="PF13476">
    <property type="entry name" value="AAA_23"/>
    <property type="match status" value="1"/>
</dbReference>
<dbReference type="AlphaFoldDB" id="A0A4V2QBB1"/>
<dbReference type="SUPFAM" id="SSF52540">
    <property type="entry name" value="P-loop containing nucleoside triphosphate hydrolases"/>
    <property type="match status" value="1"/>
</dbReference>
<evidence type="ECO:0000256" key="3">
    <source>
        <dbReference type="ARBA" id="ARBA00013368"/>
    </source>
</evidence>
<feature type="coiled-coil region" evidence="4">
    <location>
        <begin position="428"/>
        <end position="476"/>
    </location>
</feature>
<dbReference type="RefSeq" id="WP_132017606.1">
    <property type="nucleotide sequence ID" value="NZ_SLUN01000054.1"/>
</dbReference>
<dbReference type="GO" id="GO:0006302">
    <property type="term" value="P:double-strand break repair"/>
    <property type="evidence" value="ECO:0007669"/>
    <property type="project" value="InterPro"/>
</dbReference>
<proteinExistence type="inferred from homology"/>
<evidence type="ECO:0000313" key="7">
    <source>
        <dbReference type="Proteomes" id="UP000295008"/>
    </source>
</evidence>
<comment type="caution">
    <text evidence="6">The sequence shown here is derived from an EMBL/GenBank/DDBJ whole genome shotgun (WGS) entry which is preliminary data.</text>
</comment>
<dbReference type="GO" id="GO:0016887">
    <property type="term" value="F:ATP hydrolysis activity"/>
    <property type="evidence" value="ECO:0007669"/>
    <property type="project" value="InterPro"/>
</dbReference>
<evidence type="ECO:0000256" key="4">
    <source>
        <dbReference type="SAM" id="Coils"/>
    </source>
</evidence>
<evidence type="ECO:0000256" key="2">
    <source>
        <dbReference type="ARBA" id="ARBA00011322"/>
    </source>
</evidence>
<gene>
    <name evidence="6" type="ORF">EDC14_105415</name>
</gene>
<dbReference type="OrthoDB" id="9795626at2"/>
<feature type="domain" description="Rad50/SbcC-type AAA" evidence="5">
    <location>
        <begin position="5"/>
        <end position="284"/>
    </location>
</feature>
<feature type="coiled-coil region" evidence="4">
    <location>
        <begin position="214"/>
        <end position="289"/>
    </location>
</feature>
<sequence length="668" mass="76805">MIIKSIALNNFRQYKGAQPPILFSTDKEKNVTVILGVNTSGKTTLIQAFEWCLYEYEKVNFKSRDVLNIEVAKAMGLYTSQEVYVEIVLIHEDKEFTIRRTQKFTKSDADKIKAERSVLKIQYKEDNGEQQAVPSYECENTINKILPEALSDYFFFDGERIADINNRGDVVAAVRGLMGLDVVGEAKDRLDPNKASSVTAKFSKELDVGSDQKNNKLKNDLTDAQTRLDTLNIRKNEVKDEIEYYERRKEELSAQILANKDEKHNQDKKLSLEKDIVQITKNIENTESRIVKDFTAGAIKFFATPLIHYAIKVIDEAKYSGEGIPHMRSAAIDFILERKKCICGCDLSKNEEARENILFEQSLLPPQHLGTILHTTKDTYKRYLKEAQSFCKTILENHTEYRNNRNYLGEKTDELKNVSAKIQGNIDVAKIEQDYQKNEKTLKDKRELLLKISSDIGATEKEIAEIEKTIERLTIVSDKNERLRKCIAYAKAVYEWLKAGYDKQEKEVKERLLESVNNIFEKMYHGKRHVTINDRYQIVLMTLLDNDEVKTDESKGLEAVKNFSFISGLVDLARQKAHKGNDVTEDEDIPVNTEPYPLVMDAPFSNADEIHINNISKIIPEIAEQVILMVMQKDWEYARPALEDKIGCSYFIEKINNSDTNSVIRRII</sequence>
<protein>
    <recommendedName>
        <fullName evidence="3">Nuclease SbcCD subunit C</fullName>
    </recommendedName>
</protein>
<evidence type="ECO:0000256" key="1">
    <source>
        <dbReference type="ARBA" id="ARBA00006930"/>
    </source>
</evidence>
<dbReference type="InterPro" id="IPR038729">
    <property type="entry name" value="Rad50/SbcC_AAA"/>
</dbReference>
<comment type="similarity">
    <text evidence="1">Belongs to the SMC family. SbcC subfamily.</text>
</comment>
<evidence type="ECO:0000259" key="5">
    <source>
        <dbReference type="Pfam" id="PF13476"/>
    </source>
</evidence>
<dbReference type="InterPro" id="IPR027417">
    <property type="entry name" value="P-loop_NTPase"/>
</dbReference>
<dbReference type="Gene3D" id="3.40.50.300">
    <property type="entry name" value="P-loop containing nucleotide triphosphate hydrolases"/>
    <property type="match status" value="2"/>
</dbReference>
<keyword evidence="7" id="KW-1185">Reference proteome</keyword>
<evidence type="ECO:0000313" key="6">
    <source>
        <dbReference type="EMBL" id="TCL55732.1"/>
    </source>
</evidence>
<dbReference type="PANTHER" id="PTHR32114">
    <property type="entry name" value="ABC TRANSPORTER ABCH.3"/>
    <property type="match status" value="1"/>
</dbReference>
<dbReference type="PANTHER" id="PTHR32114:SF2">
    <property type="entry name" value="ABC TRANSPORTER ABCH.3"/>
    <property type="match status" value="1"/>
</dbReference>
<name>A0A4V2QBB1_HYDET</name>
<comment type="subunit">
    <text evidence="2">Heterodimer of SbcC and SbcD.</text>
</comment>
<accession>A0A4V2QBB1</accession>
<organism evidence="6 7">
    <name type="scientific">Hydrogenispora ethanolica</name>
    <dbReference type="NCBI Taxonomy" id="1082276"/>
    <lineage>
        <taxon>Bacteria</taxon>
        <taxon>Bacillati</taxon>
        <taxon>Bacillota</taxon>
        <taxon>Hydrogenispora</taxon>
    </lineage>
</organism>
<dbReference type="EMBL" id="SLUN01000054">
    <property type="protein sequence ID" value="TCL55732.1"/>
    <property type="molecule type" value="Genomic_DNA"/>
</dbReference>
<reference evidence="6 7" key="1">
    <citation type="submission" date="2019-03" db="EMBL/GenBank/DDBJ databases">
        <title>Genomic Encyclopedia of Type Strains, Phase IV (KMG-IV): sequencing the most valuable type-strain genomes for metagenomic binning, comparative biology and taxonomic classification.</title>
        <authorList>
            <person name="Goeker M."/>
        </authorList>
    </citation>
    <scope>NUCLEOTIDE SEQUENCE [LARGE SCALE GENOMIC DNA]</scope>
    <source>
        <strain evidence="6 7">LX-B</strain>
    </source>
</reference>
<keyword evidence="4" id="KW-0175">Coiled coil</keyword>
<dbReference type="Proteomes" id="UP000295008">
    <property type="component" value="Unassembled WGS sequence"/>
</dbReference>